<keyword evidence="8" id="KW-1185">Reference proteome</keyword>
<comment type="caution">
    <text evidence="7">The sequence shown here is derived from an EMBL/GenBank/DDBJ whole genome shotgun (WGS) entry which is preliminary data.</text>
</comment>
<keyword evidence="3" id="KW-0067">ATP-binding</keyword>
<dbReference type="GO" id="GO:0004386">
    <property type="term" value="F:helicase activity"/>
    <property type="evidence" value="ECO:0007669"/>
    <property type="project" value="UniProtKB-KW"/>
</dbReference>
<gene>
    <name evidence="7" type="ORF">EUA94_18065</name>
</gene>
<dbReference type="GO" id="GO:0006281">
    <property type="term" value="P:DNA repair"/>
    <property type="evidence" value="ECO:0007669"/>
    <property type="project" value="UniProtKB-KW"/>
</dbReference>
<dbReference type="Proteomes" id="UP000291101">
    <property type="component" value="Unassembled WGS sequence"/>
</dbReference>
<keyword evidence="1" id="KW-0540">Nuclease</keyword>
<dbReference type="AlphaFoldDB" id="A0A4Q2SN94"/>
<protein>
    <submittedName>
        <fullName evidence="7">PD-(D/E)XK nuclease family protein</fullName>
    </submittedName>
</protein>
<dbReference type="GO" id="GO:0004527">
    <property type="term" value="F:exonuclease activity"/>
    <property type="evidence" value="ECO:0007669"/>
    <property type="project" value="UniProtKB-KW"/>
</dbReference>
<accession>A0A4Q2SN94</accession>
<keyword evidence="3" id="KW-0547">Nucleotide-binding</keyword>
<dbReference type="InterPro" id="IPR011604">
    <property type="entry name" value="PDDEXK-like_dom_sf"/>
</dbReference>
<evidence type="ECO:0000256" key="5">
    <source>
        <dbReference type="ARBA" id="ARBA00023204"/>
    </source>
</evidence>
<keyword evidence="3" id="KW-0347">Helicase</keyword>
<evidence type="ECO:0000256" key="2">
    <source>
        <dbReference type="ARBA" id="ARBA00022763"/>
    </source>
</evidence>
<keyword evidence="4" id="KW-0378">Hydrolase</keyword>
<dbReference type="InterPro" id="IPR011335">
    <property type="entry name" value="Restrct_endonuc-II-like"/>
</dbReference>
<feature type="domain" description="PD-(D/E)XK endonuclease-like" evidence="6">
    <location>
        <begin position="669"/>
        <end position="942"/>
    </location>
</feature>
<evidence type="ECO:0000313" key="7">
    <source>
        <dbReference type="EMBL" id="RYC05654.1"/>
    </source>
</evidence>
<dbReference type="SUPFAM" id="SSF52980">
    <property type="entry name" value="Restriction endonuclease-like"/>
    <property type="match status" value="1"/>
</dbReference>
<keyword evidence="2" id="KW-0227">DNA damage</keyword>
<name>A0A4Q2SN94_9ACTN</name>
<proteinExistence type="predicted"/>
<dbReference type="EMBL" id="SDWV01000022">
    <property type="protein sequence ID" value="RYC05654.1"/>
    <property type="molecule type" value="Genomic_DNA"/>
</dbReference>
<reference evidence="7 8" key="1">
    <citation type="submission" date="2019-01" db="EMBL/GenBank/DDBJ databases">
        <title>Novel species of Nocardioides.</title>
        <authorList>
            <person name="Liu Q."/>
            <person name="X Y.-H."/>
        </authorList>
    </citation>
    <scope>NUCLEOTIDE SEQUENCE [LARGE SCALE GENOMIC DNA]</scope>
    <source>
        <strain evidence="7 8">HLT2-9</strain>
    </source>
</reference>
<evidence type="ECO:0000256" key="1">
    <source>
        <dbReference type="ARBA" id="ARBA00022722"/>
    </source>
</evidence>
<evidence type="ECO:0000256" key="4">
    <source>
        <dbReference type="ARBA" id="ARBA00022839"/>
    </source>
</evidence>
<organism evidence="7 8">
    <name type="scientific">Nocardioides zhouii</name>
    <dbReference type="NCBI Taxonomy" id="1168729"/>
    <lineage>
        <taxon>Bacteria</taxon>
        <taxon>Bacillati</taxon>
        <taxon>Actinomycetota</taxon>
        <taxon>Actinomycetes</taxon>
        <taxon>Propionibacteriales</taxon>
        <taxon>Nocardioidaceae</taxon>
        <taxon>Nocardioides</taxon>
    </lineage>
</organism>
<evidence type="ECO:0000313" key="8">
    <source>
        <dbReference type="Proteomes" id="UP000291101"/>
    </source>
</evidence>
<dbReference type="InterPro" id="IPR038726">
    <property type="entry name" value="PDDEXK_AddAB-type"/>
</dbReference>
<dbReference type="InterPro" id="IPR027417">
    <property type="entry name" value="P-loop_NTPase"/>
</dbReference>
<sequence length="980" mass="105791">MTSVAGPCDSPRGLRIPTSVSGVITGQTALEQLCAVVGDLKRDDPLAPVTILAPSNIAAITARRALASRGGVAAIQVTTVNRLAEQLGAPSLAPRRPATRAVTASAWRAALAAAPGAFAEVADHPATVAALTRAHPQLRDLDDQTLDVIASEPAPAGDLVRLHREVSAALEGSWFDTADLLESATANVAAIEGAVVLYLPGRLDNCQRRFVDAIGGLILVAPTENLPIATRVIHASDSDDEVRCVVRDVVIRLGQQESVAVLYADRTPYARLLAEQFHDVGVTINGPGSRPVSERGTARSFLDLLALVENDVPRSDLFRALGAIGARNFAGEFIPVARWERLSRAAGVVRGDHWDGRLSSWISSEARSGDRPAAQALQAFTLRLRNELSRSFDDWRAISDWGTELFETLIADETRQSKLPPEEQHAARTILLALRGVTVLDDTATPPTIDTLLSVLQVDLESALPRVGRFGDGVYVGPLATAPGLAVDTMYVVGLSEDLYPGSPSDSALLPDRIRRKLNGELPTLADKVELQRQHLVAAFAAAPTVVASFPRGDLRQTRERLPSRWLLPTLRALSGEPGLAATQWAEAPFHYGVEAAGSFAGELETTEHQATEQEWRVRAARADVLDDSITDHARSVVAARESPQFTRFDGNLAGAPGLPDYRASDHVISPTALERFAGCPHAFFVERLLSVKPIENPEDIVSIPANELGTFIHECMDDLAKKFADELPGPGQPWTGIHRDALLELAEKKALQYEHRGVTGHQRLWAIEKAKILSTLSSMLDVDNDWRAQVGAEVKAAELAFGMDGSPPIEISVPGGRVLMRGSADKVDLTSDRVYVTDIKTGSTRRFKDIKQHNPVPFGAKLQLPAYAIAAQRALGTDLPVTASYWFVHKEDRRIDLVVDDQVRQTYAGVIDVLTEAIAAGHFPNIPPAGDDFAFVQCAFCNPDGLGYGALRRAWNAKAAQPELSRLTALLLNNEVKHD</sequence>
<dbReference type="OrthoDB" id="442932at2"/>
<evidence type="ECO:0000256" key="3">
    <source>
        <dbReference type="ARBA" id="ARBA00022806"/>
    </source>
</evidence>
<dbReference type="Pfam" id="PF12705">
    <property type="entry name" value="PDDEXK_1"/>
    <property type="match status" value="1"/>
</dbReference>
<dbReference type="SUPFAM" id="SSF52540">
    <property type="entry name" value="P-loop containing nucleoside triphosphate hydrolases"/>
    <property type="match status" value="1"/>
</dbReference>
<keyword evidence="4" id="KW-0269">Exonuclease</keyword>
<keyword evidence="5" id="KW-0234">DNA repair</keyword>
<dbReference type="Gene3D" id="3.90.320.10">
    <property type="match status" value="1"/>
</dbReference>
<evidence type="ECO:0000259" key="6">
    <source>
        <dbReference type="Pfam" id="PF12705"/>
    </source>
</evidence>